<accession>A0A212LAQ1</accession>
<dbReference type="SUPFAM" id="SSF53067">
    <property type="entry name" value="Actin-like ATPase domain"/>
    <property type="match status" value="2"/>
</dbReference>
<sequence length="671" mass="74899">MKILGIDLGTSNTYIYGAHKSSTAPQPVLLPRVSAPDGCVETAILYEDGLPLLIGHLAESEYYANPGMRTRRSLRCQFKPEIGEENAEAVGWMTDFLRLLREALPQDTLEPDSQLYVGIPARTRESFGLQLAHCFKDAGWPAPALIKESDAAMISCLQSGAIELDDLEHSLLILDFGGGTCDFTLAENSNILHSGGDRLLGGRLFDDLFFQLFCRQNPHLQEEVQADSCEYYVHWVLCKAEKERFSKILQKDLDSAVSLHLSWYDAAGAQKHAYLHELTRQQVVSAAESYVASESLRAMLSQYANRGSLGAVAGEMLQGRQVGLISWFKDVLYDIRRLKSADKVILTGGSSGWFFASEAVREVFGTDNIVMSPRTYEDIAFGLALYPMLLHTHLKIKDLLEKQSEDFCLRVADLAQGIFEKHTKMAAKTCAERIAVKDILSVLEAAQEDRKTVEEIEREISEKIQNDSGLLAIVQERTEAARKEIERELRLQFSRWLREHGVYLVPRLNFSARTLSTSFFDAVQVKVSRLTLLNTMDVMAVAVLPGIAALAIGEKMLLITAEPVSAVIGGAAAFAGTWALGKFGKNFLRRQKLPKFLLNEKNREKITAKNREYIEEILGQSFQEIRQDLMEDARGKIRYSLKALLQRLTVLNHIRVERGVPPAGQAGQTGQ</sequence>
<dbReference type="EMBL" id="FMJC01000002">
    <property type="protein sequence ID" value="SCM74654.1"/>
    <property type="molecule type" value="Genomic_DNA"/>
</dbReference>
<organism evidence="1">
    <name type="scientific">uncultured Desulfovibrio sp</name>
    <dbReference type="NCBI Taxonomy" id="167968"/>
    <lineage>
        <taxon>Bacteria</taxon>
        <taxon>Pseudomonadati</taxon>
        <taxon>Thermodesulfobacteriota</taxon>
        <taxon>Desulfovibrionia</taxon>
        <taxon>Desulfovibrionales</taxon>
        <taxon>Desulfovibrionaceae</taxon>
        <taxon>Desulfovibrio</taxon>
        <taxon>environmental samples</taxon>
    </lineage>
</organism>
<reference evidence="1" key="1">
    <citation type="submission" date="2016-08" db="EMBL/GenBank/DDBJ databases">
        <authorList>
            <person name="Seilhamer J.J."/>
        </authorList>
    </citation>
    <scope>NUCLEOTIDE SEQUENCE</scope>
    <source>
        <strain evidence="1">86-1</strain>
    </source>
</reference>
<gene>
    <name evidence="1" type="ORF">KL86DES1_22072</name>
</gene>
<dbReference type="Gene3D" id="3.30.420.40">
    <property type="match status" value="2"/>
</dbReference>
<dbReference type="RefSeq" id="WP_179981265.1">
    <property type="nucleotide sequence ID" value="NZ_LT608333.1"/>
</dbReference>
<dbReference type="Gene3D" id="3.90.640.10">
    <property type="entry name" value="Actin, Chain A, domain 4"/>
    <property type="match status" value="1"/>
</dbReference>
<protein>
    <submittedName>
        <fullName evidence="1">Molecular chaperone-like protein</fullName>
    </submittedName>
</protein>
<dbReference type="AlphaFoldDB" id="A0A212LAQ1"/>
<dbReference type="CDD" id="cd10170">
    <property type="entry name" value="ASKHA_NBD_HSP70"/>
    <property type="match status" value="1"/>
</dbReference>
<evidence type="ECO:0000313" key="1">
    <source>
        <dbReference type="EMBL" id="SCM74654.1"/>
    </source>
</evidence>
<proteinExistence type="predicted"/>
<name>A0A212LAQ1_9BACT</name>
<dbReference type="InterPro" id="IPR043129">
    <property type="entry name" value="ATPase_NBD"/>
</dbReference>